<dbReference type="AlphaFoldDB" id="A0A5Q0TH28"/>
<evidence type="ECO:0000256" key="8">
    <source>
        <dbReference type="ARBA" id="ARBA00024235"/>
    </source>
</evidence>
<evidence type="ECO:0000256" key="4">
    <source>
        <dbReference type="ARBA" id="ARBA00022989"/>
    </source>
</evidence>
<gene>
    <name evidence="10" type="ORF">GFB47_08700</name>
</gene>
<keyword evidence="6" id="KW-0143">Chaperone</keyword>
<dbReference type="GO" id="GO:0005886">
    <property type="term" value="C:plasma membrane"/>
    <property type="evidence" value="ECO:0007669"/>
    <property type="project" value="UniProtKB-SubCell"/>
</dbReference>
<dbReference type="RefSeq" id="WP_153447634.1">
    <property type="nucleotide sequence ID" value="NZ_CP045699.1"/>
</dbReference>
<protein>
    <recommendedName>
        <fullName evidence="8">Ancillary SecYEG translocon subunit</fullName>
    </recommendedName>
</protein>
<proteinExistence type="inferred from homology"/>
<accession>A0A5Q0TH28</accession>
<comment type="subcellular location">
    <subcellularLocation>
        <location evidence="1">Cell membrane</location>
        <topology evidence="1">Single-pass type II membrane protein</topology>
    </subcellularLocation>
</comment>
<dbReference type="GO" id="GO:0044877">
    <property type="term" value="F:protein-containing complex binding"/>
    <property type="evidence" value="ECO:0007669"/>
    <property type="project" value="InterPro"/>
</dbReference>
<dbReference type="PANTHER" id="PTHR38035">
    <property type="entry name" value="UPF0070 PROTEIN YFGM"/>
    <property type="match status" value="1"/>
</dbReference>
<sequence length="205" mass="22439">MSIYDADEEQQVEAIKDWWAANGKAVIIGVVIGIGGIIGWRYHQDGITAEQEAASHGYNALISNLEAKGLSAEKTTQEFITANDKTSYAVLASLQLAKAQIDANKLDDALTQLKWAKLHAKDETLLPIISYRIARVLAAQAQYDAAIKEVSTVKSEAWKARNQELLGDINLLKGDKEAAQKAYIQAQQDGSQNQALQMKIDDLAK</sequence>
<evidence type="ECO:0000256" key="5">
    <source>
        <dbReference type="ARBA" id="ARBA00023136"/>
    </source>
</evidence>
<evidence type="ECO:0000313" key="11">
    <source>
        <dbReference type="Proteomes" id="UP000348942"/>
    </source>
</evidence>
<evidence type="ECO:0000256" key="1">
    <source>
        <dbReference type="ARBA" id="ARBA00004401"/>
    </source>
</evidence>
<name>A0A5Q0TH28_9VIBR</name>
<dbReference type="InterPro" id="IPR026039">
    <property type="entry name" value="YfgM"/>
</dbReference>
<organism evidence="10 11">
    <name type="scientific">Vibrio algicola</name>
    <dbReference type="NCBI Taxonomy" id="2662262"/>
    <lineage>
        <taxon>Bacteria</taxon>
        <taxon>Pseudomonadati</taxon>
        <taxon>Pseudomonadota</taxon>
        <taxon>Gammaproteobacteria</taxon>
        <taxon>Vibrionales</taxon>
        <taxon>Vibrionaceae</taxon>
        <taxon>Vibrio</taxon>
    </lineage>
</organism>
<dbReference type="InterPro" id="IPR018704">
    <property type="entry name" value="SecYEG/CpoB_TPR"/>
</dbReference>
<feature type="domain" description="Ancillary SecYEG translocon subunit/Cell division coordinator CpoB TPR" evidence="9">
    <location>
        <begin position="16"/>
        <end position="205"/>
    </location>
</feature>
<comment type="similarity">
    <text evidence="7">Belongs to the YfgM family.</text>
</comment>
<keyword evidence="4" id="KW-1133">Transmembrane helix</keyword>
<evidence type="ECO:0000256" key="6">
    <source>
        <dbReference type="ARBA" id="ARBA00023186"/>
    </source>
</evidence>
<evidence type="ECO:0000256" key="3">
    <source>
        <dbReference type="ARBA" id="ARBA00022692"/>
    </source>
</evidence>
<dbReference type="InterPro" id="IPR011990">
    <property type="entry name" value="TPR-like_helical_dom_sf"/>
</dbReference>
<evidence type="ECO:0000259" key="9">
    <source>
        <dbReference type="Pfam" id="PF09976"/>
    </source>
</evidence>
<keyword evidence="11" id="KW-1185">Reference proteome</keyword>
<keyword evidence="2" id="KW-1003">Cell membrane</keyword>
<dbReference type="Pfam" id="PF09976">
    <property type="entry name" value="TPR_21"/>
    <property type="match status" value="1"/>
</dbReference>
<keyword evidence="3" id="KW-0812">Transmembrane</keyword>
<dbReference type="PANTHER" id="PTHR38035:SF1">
    <property type="entry name" value="ANCILLARY SECYEG TRANSLOCON SUBUNIT"/>
    <property type="match status" value="1"/>
</dbReference>
<dbReference type="Proteomes" id="UP000348942">
    <property type="component" value="Chromosome 1"/>
</dbReference>
<dbReference type="Gene3D" id="1.25.40.10">
    <property type="entry name" value="Tetratricopeptide repeat domain"/>
    <property type="match status" value="1"/>
</dbReference>
<dbReference type="EMBL" id="CP045699">
    <property type="protein sequence ID" value="QGA65486.1"/>
    <property type="molecule type" value="Genomic_DNA"/>
</dbReference>
<reference evidence="10 11" key="1">
    <citation type="submission" date="2019-10" db="EMBL/GenBank/DDBJ databases">
        <title>Vibrio sp. nov., isolated from Coralline algae surface.</title>
        <authorList>
            <person name="Geng Y."/>
            <person name="Zhang X."/>
        </authorList>
    </citation>
    <scope>NUCLEOTIDE SEQUENCE [LARGE SCALE GENOMIC DNA]</scope>
    <source>
        <strain evidence="10 11">SM1977</strain>
    </source>
</reference>
<evidence type="ECO:0000313" key="10">
    <source>
        <dbReference type="EMBL" id="QGA65486.1"/>
    </source>
</evidence>
<dbReference type="PIRSF" id="PIRSF006170">
    <property type="entry name" value="YfgM"/>
    <property type="match status" value="1"/>
</dbReference>
<keyword evidence="5" id="KW-0472">Membrane</keyword>
<evidence type="ECO:0000256" key="7">
    <source>
        <dbReference type="ARBA" id="ARBA00024197"/>
    </source>
</evidence>
<evidence type="ECO:0000256" key="2">
    <source>
        <dbReference type="ARBA" id="ARBA00022475"/>
    </source>
</evidence>